<accession>A0A7X2TK05</accession>
<sequence length="214" mass="25223">MTMEYKSNYEKVTEDWKKRFLDMDQERLIERFQLNHDGQWLYLRYLGQQLKLSRTSGKVLFADREEIPEFDTVITVYNMFYYAKEHPAASGELVPFRLVKRVYPFERAYQKQILEPFARVFSGHVKELREACEKLGGTKLPQGDAGYRIPVYPYFDMAVLFWDRDDEFEAQGNMLFDSNITDFVHEENVVCIAADAVRYLSRAAGLEEMKIYAG</sequence>
<gene>
    <name evidence="2" type="ORF">FYJ57_02690</name>
</gene>
<evidence type="ECO:0000313" key="2">
    <source>
        <dbReference type="EMBL" id="MST65661.1"/>
    </source>
</evidence>
<evidence type="ECO:0000313" key="3">
    <source>
        <dbReference type="Proteomes" id="UP000440513"/>
    </source>
</evidence>
<evidence type="ECO:0000259" key="1">
    <source>
        <dbReference type="Pfam" id="PF12654"/>
    </source>
</evidence>
<protein>
    <submittedName>
        <fullName evidence="2">DUF3786 domain-containing protein</fullName>
    </submittedName>
</protein>
<feature type="domain" description="DUF3786" evidence="1">
    <location>
        <begin position="26"/>
        <end position="195"/>
    </location>
</feature>
<dbReference type="AlphaFoldDB" id="A0A7X2TK05"/>
<dbReference type="Pfam" id="PF12654">
    <property type="entry name" value="DUF3786"/>
    <property type="match status" value="1"/>
</dbReference>
<dbReference type="InterPro" id="IPR024264">
    <property type="entry name" value="DUF3786"/>
</dbReference>
<reference evidence="2 3" key="1">
    <citation type="submission" date="2019-08" db="EMBL/GenBank/DDBJ databases">
        <title>In-depth cultivation of the pig gut microbiome towards novel bacterial diversity and tailored functional studies.</title>
        <authorList>
            <person name="Wylensek D."/>
            <person name="Hitch T.C.A."/>
            <person name="Clavel T."/>
        </authorList>
    </citation>
    <scope>NUCLEOTIDE SEQUENCE [LARGE SCALE GENOMIC DNA]</scope>
    <source>
        <strain evidence="2 3">BSM-380-WT-5A</strain>
    </source>
</reference>
<organism evidence="2 3">
    <name type="scientific">Oliverpabstia intestinalis</name>
    <dbReference type="NCBI Taxonomy" id="2606633"/>
    <lineage>
        <taxon>Bacteria</taxon>
        <taxon>Bacillati</taxon>
        <taxon>Bacillota</taxon>
        <taxon>Clostridia</taxon>
        <taxon>Lachnospirales</taxon>
        <taxon>Lachnospiraceae</taxon>
        <taxon>Oliverpabstia</taxon>
    </lineage>
</organism>
<comment type="caution">
    <text evidence="2">The sequence shown here is derived from an EMBL/GenBank/DDBJ whole genome shotgun (WGS) entry which is preliminary data.</text>
</comment>
<proteinExistence type="predicted"/>
<name>A0A7X2TK05_9FIRM</name>
<dbReference type="EMBL" id="VUMS01000004">
    <property type="protein sequence ID" value="MST65661.1"/>
    <property type="molecule type" value="Genomic_DNA"/>
</dbReference>
<dbReference type="RefSeq" id="WP_154431435.1">
    <property type="nucleotide sequence ID" value="NZ_VUMS01000004.1"/>
</dbReference>
<dbReference type="Proteomes" id="UP000440513">
    <property type="component" value="Unassembled WGS sequence"/>
</dbReference>
<keyword evidence="3" id="KW-1185">Reference proteome</keyword>